<gene>
    <name evidence="2" type="ORF">PTTW11_01875</name>
</gene>
<feature type="region of interest" description="Disordered" evidence="1">
    <location>
        <begin position="1"/>
        <end position="32"/>
    </location>
</feature>
<feature type="region of interest" description="Disordered" evidence="1">
    <location>
        <begin position="99"/>
        <end position="210"/>
    </location>
</feature>
<reference evidence="2" key="1">
    <citation type="submission" date="2021-02" db="EMBL/GenBank/DDBJ databases">
        <authorList>
            <person name="Syme A R."/>
            <person name="Syme A R."/>
            <person name="Moolhuijzen P."/>
        </authorList>
    </citation>
    <scope>NUCLEOTIDE SEQUENCE</scope>
    <source>
        <strain evidence="2">W1-1</strain>
    </source>
</reference>
<organism evidence="2 3">
    <name type="scientific">Pyrenophora teres f. teres</name>
    <dbReference type="NCBI Taxonomy" id="97479"/>
    <lineage>
        <taxon>Eukaryota</taxon>
        <taxon>Fungi</taxon>
        <taxon>Dikarya</taxon>
        <taxon>Ascomycota</taxon>
        <taxon>Pezizomycotina</taxon>
        <taxon>Dothideomycetes</taxon>
        <taxon>Pleosporomycetidae</taxon>
        <taxon>Pleosporales</taxon>
        <taxon>Pleosporineae</taxon>
        <taxon>Pleosporaceae</taxon>
        <taxon>Pyrenophora</taxon>
    </lineage>
</organism>
<feature type="compositionally biased region" description="Polar residues" evidence="1">
    <location>
        <begin position="160"/>
        <end position="201"/>
    </location>
</feature>
<name>A0A6S6VVC3_9PLEO</name>
<sequence>MDKRKRSRSPPYGEPRKRQADPASMTAMMSVPNSILANPRALLESTEGLQKSAVDLISTVATGSSTILESTSELPPSSAPHYELWTQSTFTIASVIDLPRSSSERQLPENKRNNPYGQVLVPDLSETPESPSGDIDFYDSGSSEYSENSDDGTLLLPPQHKSSAPVSSSRDIAVQTGHQENTDTFGTAASQAMDNVDSNSTDGDEGYYGD</sequence>
<evidence type="ECO:0000313" key="2">
    <source>
        <dbReference type="EMBL" id="CAE7009645.1"/>
    </source>
</evidence>
<protein>
    <submittedName>
        <fullName evidence="2">Uncharacterized protein</fullName>
    </submittedName>
</protein>
<dbReference type="EMBL" id="HG992978">
    <property type="protein sequence ID" value="CAE7009645.1"/>
    <property type="molecule type" value="Genomic_DNA"/>
</dbReference>
<feature type="compositionally biased region" description="Basic and acidic residues" evidence="1">
    <location>
        <begin position="102"/>
        <end position="112"/>
    </location>
</feature>
<dbReference type="Proteomes" id="UP000472372">
    <property type="component" value="Chromosome 2"/>
</dbReference>
<accession>A0A6S6VVC3</accession>
<evidence type="ECO:0000313" key="3">
    <source>
        <dbReference type="Proteomes" id="UP000472372"/>
    </source>
</evidence>
<evidence type="ECO:0000256" key="1">
    <source>
        <dbReference type="SAM" id="MobiDB-lite"/>
    </source>
</evidence>
<dbReference type="AlphaFoldDB" id="A0A6S6VVC3"/>
<proteinExistence type="predicted"/>